<accession>A0A6A5QMT4</accession>
<dbReference type="AlphaFoldDB" id="A0A6A5QMT4"/>
<proteinExistence type="predicted"/>
<dbReference type="Proteomes" id="UP000800096">
    <property type="component" value="Unassembled WGS sequence"/>
</dbReference>
<evidence type="ECO:0000313" key="1">
    <source>
        <dbReference type="EMBL" id="KAF1916759.1"/>
    </source>
</evidence>
<protein>
    <submittedName>
        <fullName evidence="1">Uncharacterized protein</fullName>
    </submittedName>
</protein>
<evidence type="ECO:0000313" key="2">
    <source>
        <dbReference type="Proteomes" id="UP000800096"/>
    </source>
</evidence>
<sequence>MPTTTPFLDILPPEIRLRIYTSLLTSSIPIKGPWSRRFQQEKYNIHTAILRTNKQIHSEARHVFFGRNTFTINALPPLPLLPQDNNEEEDVGSGAFEPPLQLQDLNIVRHLEIDLLYYPTRIPIQGIRKRQGGGEMKCIGAQRYVASLSHVLSASSELLKSLKLVADVRPHIGDFARTLDMKKYLMGLQAADDSTRFKAALGALTIANITLRFDFSDMVFEFETRREVAKRASLVYLAGQVVIKRGEIEMKGVLEDLGEKKEHGSVDVGRVIVDWVC</sequence>
<dbReference type="EMBL" id="ML979135">
    <property type="protein sequence ID" value="KAF1916759.1"/>
    <property type="molecule type" value="Genomic_DNA"/>
</dbReference>
<organism evidence="1 2">
    <name type="scientific">Ampelomyces quisqualis</name>
    <name type="common">Powdery mildew agent</name>
    <dbReference type="NCBI Taxonomy" id="50730"/>
    <lineage>
        <taxon>Eukaryota</taxon>
        <taxon>Fungi</taxon>
        <taxon>Dikarya</taxon>
        <taxon>Ascomycota</taxon>
        <taxon>Pezizomycotina</taxon>
        <taxon>Dothideomycetes</taxon>
        <taxon>Pleosporomycetidae</taxon>
        <taxon>Pleosporales</taxon>
        <taxon>Pleosporineae</taxon>
        <taxon>Phaeosphaeriaceae</taxon>
        <taxon>Ampelomyces</taxon>
    </lineage>
</organism>
<dbReference type="PANTHER" id="PTHR42085:SF1">
    <property type="entry name" value="F-BOX DOMAIN-CONTAINING PROTEIN"/>
    <property type="match status" value="1"/>
</dbReference>
<name>A0A6A5QMT4_AMPQU</name>
<keyword evidence="2" id="KW-1185">Reference proteome</keyword>
<dbReference type="InterPro" id="IPR038883">
    <property type="entry name" value="AN11006-like"/>
</dbReference>
<dbReference type="PANTHER" id="PTHR42085">
    <property type="entry name" value="F-BOX DOMAIN-CONTAINING PROTEIN"/>
    <property type="match status" value="1"/>
</dbReference>
<gene>
    <name evidence="1" type="ORF">BDU57DRAFT_447768</name>
</gene>
<dbReference type="OrthoDB" id="62952at2759"/>
<reference evidence="1" key="1">
    <citation type="journal article" date="2020" name="Stud. Mycol.">
        <title>101 Dothideomycetes genomes: a test case for predicting lifestyles and emergence of pathogens.</title>
        <authorList>
            <person name="Haridas S."/>
            <person name="Albert R."/>
            <person name="Binder M."/>
            <person name="Bloem J."/>
            <person name="Labutti K."/>
            <person name="Salamov A."/>
            <person name="Andreopoulos B."/>
            <person name="Baker S."/>
            <person name="Barry K."/>
            <person name="Bills G."/>
            <person name="Bluhm B."/>
            <person name="Cannon C."/>
            <person name="Castanera R."/>
            <person name="Culley D."/>
            <person name="Daum C."/>
            <person name="Ezra D."/>
            <person name="Gonzalez J."/>
            <person name="Henrissat B."/>
            <person name="Kuo A."/>
            <person name="Liang C."/>
            <person name="Lipzen A."/>
            <person name="Lutzoni F."/>
            <person name="Magnuson J."/>
            <person name="Mondo S."/>
            <person name="Nolan M."/>
            <person name="Ohm R."/>
            <person name="Pangilinan J."/>
            <person name="Park H.-J."/>
            <person name="Ramirez L."/>
            <person name="Alfaro M."/>
            <person name="Sun H."/>
            <person name="Tritt A."/>
            <person name="Yoshinaga Y."/>
            <person name="Zwiers L.-H."/>
            <person name="Turgeon B."/>
            <person name="Goodwin S."/>
            <person name="Spatafora J."/>
            <person name="Crous P."/>
            <person name="Grigoriev I."/>
        </authorList>
    </citation>
    <scope>NUCLEOTIDE SEQUENCE</scope>
    <source>
        <strain evidence="1">HMLAC05119</strain>
    </source>
</reference>